<dbReference type="AlphaFoldDB" id="A0A7K0J8U3"/>
<protein>
    <submittedName>
        <fullName evidence="2">Uncharacterized protein</fullName>
    </submittedName>
</protein>
<proteinExistence type="predicted"/>
<evidence type="ECO:0000256" key="1">
    <source>
        <dbReference type="SAM" id="Phobius"/>
    </source>
</evidence>
<feature type="transmembrane region" description="Helical" evidence="1">
    <location>
        <begin position="35"/>
        <end position="54"/>
    </location>
</feature>
<dbReference type="Proteomes" id="UP000466104">
    <property type="component" value="Unassembled WGS sequence"/>
</dbReference>
<keyword evidence="1" id="KW-1133">Transmembrane helix</keyword>
<dbReference type="EMBL" id="VUMG01000003">
    <property type="protein sequence ID" value="MSS46365.1"/>
    <property type="molecule type" value="Genomic_DNA"/>
</dbReference>
<accession>A0A7K0J8U3</accession>
<name>A0A7K0J8U3_9ACTN</name>
<comment type="caution">
    <text evidence="2">The sequence shown here is derived from an EMBL/GenBank/DDBJ whole genome shotgun (WGS) entry which is preliminary data.</text>
</comment>
<gene>
    <name evidence="2" type="ORF">FYJ43_10120</name>
</gene>
<keyword evidence="3" id="KW-1185">Reference proteome</keyword>
<reference evidence="2 3" key="1">
    <citation type="submission" date="2019-08" db="EMBL/GenBank/DDBJ databases">
        <title>In-depth cultivation of the pig gut microbiome towards novel bacterial diversity and tailored functional studies.</title>
        <authorList>
            <person name="Wylensek D."/>
            <person name="Hitch T.C.A."/>
            <person name="Clavel T."/>
        </authorList>
    </citation>
    <scope>NUCLEOTIDE SEQUENCE [LARGE SCALE GENOMIC DNA]</scope>
    <source>
        <strain evidence="2 3">WCA-380-WT-3A</strain>
    </source>
</reference>
<dbReference type="RefSeq" id="WP_154564294.1">
    <property type="nucleotide sequence ID" value="NZ_VUMG01000003.1"/>
</dbReference>
<sequence length="68" mass="7061">MATCGLLASLVAVGPVVLAHGMSHSLHLSVPHDWILGWVAVLGLLALIGPLMGLRGIRAKDRLADDLA</sequence>
<organism evidence="2 3">
    <name type="scientific">Cutibacterium porci</name>
    <dbReference type="NCBI Taxonomy" id="2605781"/>
    <lineage>
        <taxon>Bacteria</taxon>
        <taxon>Bacillati</taxon>
        <taxon>Actinomycetota</taxon>
        <taxon>Actinomycetes</taxon>
        <taxon>Propionibacteriales</taxon>
        <taxon>Propionibacteriaceae</taxon>
        <taxon>Cutibacterium</taxon>
    </lineage>
</organism>
<evidence type="ECO:0000313" key="3">
    <source>
        <dbReference type="Proteomes" id="UP000466104"/>
    </source>
</evidence>
<keyword evidence="1" id="KW-0472">Membrane</keyword>
<keyword evidence="1" id="KW-0812">Transmembrane</keyword>
<evidence type="ECO:0000313" key="2">
    <source>
        <dbReference type="EMBL" id="MSS46365.1"/>
    </source>
</evidence>